<dbReference type="InterPro" id="IPR023606">
    <property type="entry name" value="CoA-Trfase_III_dom_1_sf"/>
</dbReference>
<reference evidence="3" key="1">
    <citation type="submission" date="2012-06" db="EMBL/GenBank/DDBJ databases">
        <title>The complete genome of Flexibacter litoralis DSM 6794.</title>
        <authorList>
            <person name="Lucas S."/>
            <person name="Copeland A."/>
            <person name="Lapidus A."/>
            <person name="Glavina del Rio T."/>
            <person name="Dalin E."/>
            <person name="Tice H."/>
            <person name="Bruce D."/>
            <person name="Goodwin L."/>
            <person name="Pitluck S."/>
            <person name="Peters L."/>
            <person name="Ovchinnikova G."/>
            <person name="Lu M."/>
            <person name="Kyrpides N."/>
            <person name="Mavromatis K."/>
            <person name="Ivanova N."/>
            <person name="Brettin T."/>
            <person name="Detter J.C."/>
            <person name="Han C."/>
            <person name="Larimer F."/>
            <person name="Land M."/>
            <person name="Hauser L."/>
            <person name="Markowitz V."/>
            <person name="Cheng J.-F."/>
            <person name="Hugenholtz P."/>
            <person name="Woyke T."/>
            <person name="Wu D."/>
            <person name="Spring S."/>
            <person name="Lang E."/>
            <person name="Kopitz M."/>
            <person name="Brambilla E."/>
            <person name="Klenk H.-P."/>
            <person name="Eisen J.A."/>
        </authorList>
    </citation>
    <scope>NUCLEOTIDE SEQUENCE [LARGE SCALE GENOMIC DNA]</scope>
    <source>
        <strain evidence="3">ATCC 23117 / DSM 6794 / NBRC 15988 / NCIMB 1366 / Sio-4</strain>
    </source>
</reference>
<dbReference type="InterPro" id="IPR003673">
    <property type="entry name" value="CoA-Trfase_fam_III"/>
</dbReference>
<evidence type="ECO:0000313" key="2">
    <source>
        <dbReference type="EMBL" id="AFM02807.1"/>
    </source>
</evidence>
<dbReference type="RefSeq" id="WP_014796270.1">
    <property type="nucleotide sequence ID" value="NC_018018.1"/>
</dbReference>
<dbReference type="HOGENOM" id="CLU_033975_0_0_10"/>
<accession>I4AFS2</accession>
<gene>
    <name evidence="2" type="ordered locus">Fleli_0321</name>
</gene>
<sequence>MNIFKDLKVIELASVLAAPSVGQFFAECGATVLKIENPLTLGDVTRSWKLPSENSSSSISAYFSAMNWGKTSLALNIYDKEDKEKLYQEIKNADIVLASYKKGDAEKLGVNYETLKKINPKLIYGHITGYGTDSFKVGYDALIQAETGFVFMNGEKEEINNNNTAKKLEGTKMPVALVDILAAHHLKEGLLVTLIKREKEGKDNFEGSYVSVSLYESALSSLANQATNWLNANHSPQKMGSEHPNIFPYGTIFQTKTDSLMLVVGNDKQFSVLCNLLNIPFISEDERFKINVNRVENREVLRPILEKAFLQTESKSILEILEKNNVPAGSVNDIPKAFENKAAQELLFKDKETGLKGVKTFVARFDNQVHNLELSAPPKFDKPLEK</sequence>
<dbReference type="PANTHER" id="PTHR48207:SF3">
    <property type="entry name" value="SUCCINATE--HYDROXYMETHYLGLUTARATE COA-TRANSFERASE"/>
    <property type="match status" value="1"/>
</dbReference>
<keyword evidence="1 2" id="KW-0808">Transferase</keyword>
<proteinExistence type="predicted"/>
<dbReference type="Pfam" id="PF02515">
    <property type="entry name" value="CoA_transf_3"/>
    <property type="match status" value="1"/>
</dbReference>
<keyword evidence="3" id="KW-1185">Reference proteome</keyword>
<dbReference type="SUPFAM" id="SSF89796">
    <property type="entry name" value="CoA-transferase family III (CaiB/BaiF)"/>
    <property type="match status" value="1"/>
</dbReference>
<dbReference type="Proteomes" id="UP000006054">
    <property type="component" value="Chromosome"/>
</dbReference>
<dbReference type="InterPro" id="IPR050483">
    <property type="entry name" value="CoA-transferase_III_domain"/>
</dbReference>
<dbReference type="AlphaFoldDB" id="I4AFS2"/>
<dbReference type="GO" id="GO:0008410">
    <property type="term" value="F:CoA-transferase activity"/>
    <property type="evidence" value="ECO:0007669"/>
    <property type="project" value="TreeGrafter"/>
</dbReference>
<dbReference type="Gene3D" id="3.30.1540.10">
    <property type="entry name" value="formyl-coa transferase, domain 3"/>
    <property type="match status" value="1"/>
</dbReference>
<evidence type="ECO:0000313" key="3">
    <source>
        <dbReference type="Proteomes" id="UP000006054"/>
    </source>
</evidence>
<evidence type="ECO:0000256" key="1">
    <source>
        <dbReference type="ARBA" id="ARBA00022679"/>
    </source>
</evidence>
<dbReference type="PANTHER" id="PTHR48207">
    <property type="entry name" value="SUCCINATE--HYDROXYMETHYLGLUTARATE COA-TRANSFERASE"/>
    <property type="match status" value="1"/>
</dbReference>
<dbReference type="InterPro" id="IPR044855">
    <property type="entry name" value="CoA-Trfase_III_dom3_sf"/>
</dbReference>
<dbReference type="STRING" id="880071.Fleli_0321"/>
<organism evidence="2 3">
    <name type="scientific">Bernardetia litoralis (strain ATCC 23117 / DSM 6794 / NBRC 15988 / NCIMB 1366 / Fx l1 / Sio-4)</name>
    <name type="common">Flexibacter litoralis</name>
    <dbReference type="NCBI Taxonomy" id="880071"/>
    <lineage>
        <taxon>Bacteria</taxon>
        <taxon>Pseudomonadati</taxon>
        <taxon>Bacteroidota</taxon>
        <taxon>Cytophagia</taxon>
        <taxon>Cytophagales</taxon>
        <taxon>Bernardetiaceae</taxon>
        <taxon>Bernardetia</taxon>
    </lineage>
</organism>
<name>I4AFS2_BERLS</name>
<dbReference type="EMBL" id="CP003345">
    <property type="protein sequence ID" value="AFM02807.1"/>
    <property type="molecule type" value="Genomic_DNA"/>
</dbReference>
<dbReference type="eggNOG" id="COG1804">
    <property type="taxonomic scope" value="Bacteria"/>
</dbReference>
<dbReference type="KEGG" id="fli:Fleli_0321"/>
<protein>
    <submittedName>
        <fullName evidence="2">Putative acyl-CoA transferase/carnitine dehydratase</fullName>
    </submittedName>
</protein>
<dbReference type="OrthoDB" id="9797653at2"/>
<dbReference type="Gene3D" id="3.40.50.10540">
    <property type="entry name" value="Crotonobetainyl-coa:carnitine coa-transferase, domain 1"/>
    <property type="match status" value="1"/>
</dbReference>